<dbReference type="PROSITE" id="PS51382">
    <property type="entry name" value="SPX"/>
    <property type="match status" value="1"/>
</dbReference>
<dbReference type="InterPro" id="IPR004331">
    <property type="entry name" value="SPX_dom"/>
</dbReference>
<reference evidence="9 10" key="1">
    <citation type="submission" date="2016-02" db="EMBL/GenBank/DDBJ databases">
        <title>Genome analysis of coral dinoflagellate symbionts highlights evolutionary adaptations to a symbiotic lifestyle.</title>
        <authorList>
            <person name="Aranda M."/>
            <person name="Li Y."/>
            <person name="Liew Y.J."/>
            <person name="Baumgarten S."/>
            <person name="Simakov O."/>
            <person name="Wilson M."/>
            <person name="Piel J."/>
            <person name="Ashoor H."/>
            <person name="Bougouffa S."/>
            <person name="Bajic V.B."/>
            <person name="Ryu T."/>
            <person name="Ravasi T."/>
            <person name="Bayer T."/>
            <person name="Micklem G."/>
            <person name="Kim H."/>
            <person name="Bhak J."/>
            <person name="Lajeunesse T.C."/>
            <person name="Voolstra C.R."/>
        </authorList>
    </citation>
    <scope>NUCLEOTIDE SEQUENCE [LARGE SCALE GENOMIC DNA]</scope>
    <source>
        <strain evidence="9 10">CCMP2467</strain>
    </source>
</reference>
<feature type="compositionally biased region" description="Low complexity" evidence="5">
    <location>
        <begin position="787"/>
        <end position="796"/>
    </location>
</feature>
<dbReference type="SUPFAM" id="SSF57850">
    <property type="entry name" value="RING/U-box"/>
    <property type="match status" value="2"/>
</dbReference>
<feature type="domain" description="Phorbol-ester/DAG-type" evidence="6">
    <location>
        <begin position="550"/>
        <end position="605"/>
    </location>
</feature>
<keyword evidence="10" id="KW-1185">Reference proteome</keyword>
<dbReference type="GO" id="GO:0008270">
    <property type="term" value="F:zinc ion binding"/>
    <property type="evidence" value="ECO:0007669"/>
    <property type="project" value="UniProtKB-KW"/>
</dbReference>
<dbReference type="CDD" id="cd14447">
    <property type="entry name" value="SPX"/>
    <property type="match status" value="1"/>
</dbReference>
<gene>
    <name evidence="9" type="ORF">AK812_SmicGene34575</name>
</gene>
<feature type="domain" description="RING-type" evidence="7">
    <location>
        <begin position="208"/>
        <end position="253"/>
    </location>
</feature>
<feature type="region of interest" description="Disordered" evidence="5">
    <location>
        <begin position="764"/>
        <end position="809"/>
    </location>
</feature>
<feature type="region of interest" description="Disordered" evidence="5">
    <location>
        <begin position="679"/>
        <end position="745"/>
    </location>
</feature>
<accession>A0A1Q9CNU6</accession>
<dbReference type="PROSITE" id="PS50081">
    <property type="entry name" value="ZF_DAG_PE_2"/>
    <property type="match status" value="1"/>
</dbReference>
<sequence>MKFGKSIGSQQEGHADLHYVEYKLLKKKIKDVVGRLQASELAEALTANTVFEEELAAEIGRVNQCFSQNQHDLLDRTAQLAEELQQRKGCSDEGGRIALSRADAMRQLVDILQEVDQLRKYAVWNAVAVVKILKKRRKQTSFGIEDTAAERAGWMSRQCFFSGSDFAELHASVESLGHMLVLSEILPEEAGHEHAAHRSKSNQEPQQCPICLDTISDMVELSCKHRFCWKCFVLGPIAFQPGEYRITQCPICRRETQVEESDEAAVPQLPNVIKGYPDTAALAAPLTSVPQPTQEGMLTRFLHTYFPGEAQQGAEGHKDGFNSLDVEEEDIGELVKVLVTGCSALQQRPPAGSSSSSRSIPNDFFETLPARTQQDTSLQAAQKLFGQGTSSGSQHIDTRSIGVRGWEDNPNVSEKVPIFEKSGQRRLAHKAWKHTKLDKDINQRQQVLLHRMMGQCKQKEALKILETADFWRAKLDRLFDDMLYTAKKVCRVARDWGMPMFLEKDVKKAFDSIYQDSLAGQIEHDVGVTGGRQGSPNSPIAFERIVYNYKRQWLQLAWTGDPLAVDDSMYCSLCSEPLMMEAVVCTPCKHHFHRVCINRIDTPECPLCSTALPFSWFLPADHPCSEHGFRTVSPRSYKPIFAGGPGKGNCGYPLQRPPPAALQGPEGLSARSYLHRLIPTGSGVGQDEDFTPNHHEQAQVRQLSAREEACEDDDSSSDDSGSEDEDVGAQAPQLRRGMGRSSSKAPAVYAYSAVGRMKLLCRNSRLTPQGTAQDTSEDGSDPPSRQASADNAGAAADQDRKVLIIGNHL</sequence>
<dbReference type="Gene3D" id="3.30.40.10">
    <property type="entry name" value="Zinc/RING finger domain, C3HC4 (zinc finger)"/>
    <property type="match status" value="2"/>
</dbReference>
<dbReference type="Pfam" id="PF00097">
    <property type="entry name" value="zf-C3HC4"/>
    <property type="match status" value="1"/>
</dbReference>
<evidence type="ECO:0008006" key="11">
    <source>
        <dbReference type="Google" id="ProtNLM"/>
    </source>
</evidence>
<organism evidence="9 10">
    <name type="scientific">Symbiodinium microadriaticum</name>
    <name type="common">Dinoflagellate</name>
    <name type="synonym">Zooxanthella microadriatica</name>
    <dbReference type="NCBI Taxonomy" id="2951"/>
    <lineage>
        <taxon>Eukaryota</taxon>
        <taxon>Sar</taxon>
        <taxon>Alveolata</taxon>
        <taxon>Dinophyceae</taxon>
        <taxon>Suessiales</taxon>
        <taxon>Symbiodiniaceae</taxon>
        <taxon>Symbiodinium</taxon>
    </lineage>
</organism>
<dbReference type="PROSITE" id="PS50089">
    <property type="entry name" value="ZF_RING_2"/>
    <property type="match status" value="2"/>
</dbReference>
<feature type="domain" description="SPX" evidence="8">
    <location>
        <begin position="1"/>
        <end position="150"/>
    </location>
</feature>
<evidence type="ECO:0000256" key="2">
    <source>
        <dbReference type="ARBA" id="ARBA00022771"/>
    </source>
</evidence>
<dbReference type="SMART" id="SM00184">
    <property type="entry name" value="RING"/>
    <property type="match status" value="2"/>
</dbReference>
<evidence type="ECO:0000256" key="1">
    <source>
        <dbReference type="ARBA" id="ARBA00022723"/>
    </source>
</evidence>
<dbReference type="InterPro" id="IPR013083">
    <property type="entry name" value="Znf_RING/FYVE/PHD"/>
</dbReference>
<keyword evidence="2 4" id="KW-0863">Zinc-finger</keyword>
<evidence type="ECO:0000259" key="8">
    <source>
        <dbReference type="PROSITE" id="PS51382"/>
    </source>
</evidence>
<dbReference type="InterPro" id="IPR039398">
    <property type="entry name" value="Deltex_fam"/>
</dbReference>
<dbReference type="AlphaFoldDB" id="A0A1Q9CNU6"/>
<dbReference type="InterPro" id="IPR001841">
    <property type="entry name" value="Znf_RING"/>
</dbReference>
<evidence type="ECO:0000313" key="10">
    <source>
        <dbReference type="Proteomes" id="UP000186817"/>
    </source>
</evidence>
<name>A0A1Q9CNU6_SYMMI</name>
<keyword evidence="3" id="KW-0862">Zinc</keyword>
<dbReference type="Proteomes" id="UP000186817">
    <property type="component" value="Unassembled WGS sequence"/>
</dbReference>
<dbReference type="PANTHER" id="PTHR12622">
    <property type="entry name" value="DELTEX-RELATED"/>
    <property type="match status" value="1"/>
</dbReference>
<evidence type="ECO:0000259" key="6">
    <source>
        <dbReference type="PROSITE" id="PS50081"/>
    </source>
</evidence>
<dbReference type="EMBL" id="LSRX01001034">
    <property type="protein sequence ID" value="OLP84537.1"/>
    <property type="molecule type" value="Genomic_DNA"/>
</dbReference>
<evidence type="ECO:0000313" key="9">
    <source>
        <dbReference type="EMBL" id="OLP84537.1"/>
    </source>
</evidence>
<protein>
    <recommendedName>
        <fullName evidence="11">RING-type domain-containing protein</fullName>
    </recommendedName>
</protein>
<dbReference type="InterPro" id="IPR002219">
    <property type="entry name" value="PKC_DAG/PE"/>
</dbReference>
<dbReference type="GO" id="GO:0016567">
    <property type="term" value="P:protein ubiquitination"/>
    <property type="evidence" value="ECO:0007669"/>
    <property type="project" value="InterPro"/>
</dbReference>
<dbReference type="OrthoDB" id="9970435at2759"/>
<evidence type="ECO:0000256" key="3">
    <source>
        <dbReference type="ARBA" id="ARBA00022833"/>
    </source>
</evidence>
<comment type="caution">
    <text evidence="9">The sequence shown here is derived from an EMBL/GenBank/DDBJ whole genome shotgun (WGS) entry which is preliminary data.</text>
</comment>
<proteinExistence type="predicted"/>
<dbReference type="OMA" id="GEYRITQ"/>
<evidence type="ECO:0000256" key="4">
    <source>
        <dbReference type="PROSITE-ProRule" id="PRU00175"/>
    </source>
</evidence>
<feature type="compositionally biased region" description="Basic and acidic residues" evidence="5">
    <location>
        <begin position="691"/>
        <end position="708"/>
    </location>
</feature>
<dbReference type="InterPro" id="IPR018957">
    <property type="entry name" value="Znf_C3HC4_RING-type"/>
</dbReference>
<dbReference type="GO" id="GO:0007219">
    <property type="term" value="P:Notch signaling pathway"/>
    <property type="evidence" value="ECO:0007669"/>
    <property type="project" value="InterPro"/>
</dbReference>
<evidence type="ECO:0000256" key="5">
    <source>
        <dbReference type="SAM" id="MobiDB-lite"/>
    </source>
</evidence>
<evidence type="ECO:0000259" key="7">
    <source>
        <dbReference type="PROSITE" id="PS50089"/>
    </source>
</evidence>
<feature type="domain" description="RING-type" evidence="7">
    <location>
        <begin position="571"/>
        <end position="609"/>
    </location>
</feature>
<feature type="compositionally biased region" description="Polar residues" evidence="5">
    <location>
        <begin position="764"/>
        <end position="774"/>
    </location>
</feature>
<keyword evidence="1" id="KW-0479">Metal-binding</keyword>
<feature type="compositionally biased region" description="Acidic residues" evidence="5">
    <location>
        <begin position="709"/>
        <end position="727"/>
    </location>
</feature>